<dbReference type="PROSITE" id="PS50896">
    <property type="entry name" value="LISH"/>
    <property type="match status" value="1"/>
</dbReference>
<comment type="caution">
    <text evidence="3">The sequence shown here is derived from an EMBL/GenBank/DDBJ whole genome shotgun (WGS) entry which is preliminary data.</text>
</comment>
<evidence type="ECO:0000256" key="1">
    <source>
        <dbReference type="SAM" id="MobiDB-lite"/>
    </source>
</evidence>
<evidence type="ECO:0000313" key="4">
    <source>
        <dbReference type="Proteomes" id="UP000242180"/>
    </source>
</evidence>
<gene>
    <name evidence="3" type="ORF">BCR43DRAFT_567090</name>
</gene>
<dbReference type="Pfam" id="PF08513">
    <property type="entry name" value="LisH"/>
    <property type="match status" value="1"/>
</dbReference>
<dbReference type="InterPro" id="IPR024964">
    <property type="entry name" value="CTLH/CRA"/>
</dbReference>
<dbReference type="STRING" id="13706.A0A1X2H0K7"/>
<keyword evidence="4" id="KW-1185">Reference proteome</keyword>
<dbReference type="PANTHER" id="PTHR12864">
    <property type="entry name" value="RAN BINDING PROTEIN 9-RELATED"/>
    <property type="match status" value="1"/>
</dbReference>
<evidence type="ECO:0000259" key="2">
    <source>
        <dbReference type="PROSITE" id="PS50897"/>
    </source>
</evidence>
<dbReference type="Proteomes" id="UP000242180">
    <property type="component" value="Unassembled WGS sequence"/>
</dbReference>
<accession>A0A1X2H0K7</accession>
<dbReference type="InterPro" id="IPR006594">
    <property type="entry name" value="LisH"/>
</dbReference>
<dbReference type="OMA" id="KMILWAQ"/>
<dbReference type="FunCoup" id="A0A1X2H0K7">
    <property type="interactions" value="658"/>
</dbReference>
<dbReference type="OrthoDB" id="2415936at2759"/>
<feature type="compositionally biased region" description="Polar residues" evidence="1">
    <location>
        <begin position="7"/>
        <end position="20"/>
    </location>
</feature>
<organism evidence="3 4">
    <name type="scientific">Syncephalastrum racemosum</name>
    <name type="common">Filamentous fungus</name>
    <dbReference type="NCBI Taxonomy" id="13706"/>
    <lineage>
        <taxon>Eukaryota</taxon>
        <taxon>Fungi</taxon>
        <taxon>Fungi incertae sedis</taxon>
        <taxon>Mucoromycota</taxon>
        <taxon>Mucoromycotina</taxon>
        <taxon>Mucoromycetes</taxon>
        <taxon>Mucorales</taxon>
        <taxon>Syncephalastraceae</taxon>
        <taxon>Syncephalastrum</taxon>
    </lineage>
</organism>
<dbReference type="EMBL" id="MCGN01000012">
    <property type="protein sequence ID" value="ORY90590.1"/>
    <property type="molecule type" value="Genomic_DNA"/>
</dbReference>
<dbReference type="SMART" id="SM00667">
    <property type="entry name" value="LisH"/>
    <property type="match status" value="1"/>
</dbReference>
<evidence type="ECO:0000313" key="3">
    <source>
        <dbReference type="EMBL" id="ORY90590.1"/>
    </source>
</evidence>
<reference evidence="3 4" key="1">
    <citation type="submission" date="2016-07" db="EMBL/GenBank/DDBJ databases">
        <title>Pervasive Adenine N6-methylation of Active Genes in Fungi.</title>
        <authorList>
            <consortium name="DOE Joint Genome Institute"/>
            <person name="Mondo S.J."/>
            <person name="Dannebaum R.O."/>
            <person name="Kuo R.C."/>
            <person name="Labutti K."/>
            <person name="Haridas S."/>
            <person name="Kuo A."/>
            <person name="Salamov A."/>
            <person name="Ahrendt S.R."/>
            <person name="Lipzen A."/>
            <person name="Sullivan W."/>
            <person name="Andreopoulos W.B."/>
            <person name="Clum A."/>
            <person name="Lindquist E."/>
            <person name="Daum C."/>
            <person name="Ramamoorthy G.K."/>
            <person name="Gryganskyi A."/>
            <person name="Culley D."/>
            <person name="Magnuson J.K."/>
            <person name="James T.Y."/>
            <person name="O'Malley M.A."/>
            <person name="Stajich J.E."/>
            <person name="Spatafora J.W."/>
            <person name="Visel A."/>
            <person name="Grigoriev I.V."/>
        </authorList>
    </citation>
    <scope>NUCLEOTIDE SEQUENCE [LARGE SCALE GENOMIC DNA]</scope>
    <source>
        <strain evidence="3 4">NRRL 2496</strain>
    </source>
</reference>
<dbReference type="InterPro" id="IPR013144">
    <property type="entry name" value="CRA_dom"/>
</dbReference>
<protein>
    <submittedName>
        <fullName evidence="3">CTLH/CRA C-terminal to lish motif domain-domain-containing protein</fullName>
    </submittedName>
</protein>
<dbReference type="SMART" id="SM00757">
    <property type="entry name" value="CRA"/>
    <property type="match status" value="1"/>
</dbReference>
<dbReference type="SMART" id="SM00668">
    <property type="entry name" value="CTLH"/>
    <property type="match status" value="1"/>
</dbReference>
<feature type="region of interest" description="Disordered" evidence="1">
    <location>
        <begin position="1"/>
        <end position="24"/>
    </location>
</feature>
<dbReference type="InParanoid" id="A0A1X2H0K7"/>
<dbReference type="InterPro" id="IPR050618">
    <property type="entry name" value="Ubq-SigPath_Reg"/>
</dbReference>
<name>A0A1X2H0K7_SYNRA</name>
<dbReference type="InterPro" id="IPR006595">
    <property type="entry name" value="CTLH_C"/>
</dbReference>
<dbReference type="PROSITE" id="PS50897">
    <property type="entry name" value="CTLH"/>
    <property type="match status" value="1"/>
</dbReference>
<proteinExistence type="predicted"/>
<dbReference type="AlphaFoldDB" id="A0A1X2H0K7"/>
<sequence>MAAGIQQDISMSNESPTKKSQSIEEWEHRLDNVKVNKQDLNRLVMNYLVIEGYKDAAEQFSLESGVSPSLDLESIQERMEIRHAIQSGDIDTAIGLVNDVNPEILDTDPQLFFHLQQQRLIEMIRVGDYAGALEFATEEMAPRGIEHPEFLEELERTMALFAFPDMHKSPVAELLHASQRQKTAGELNAAILLSQSREKNPRLPELLRLLTWSQEQLDDRMTYPRIEDFCSAKLVVRDGDGNIVDDAIDSTIS</sequence>
<feature type="domain" description="CTLH" evidence="2">
    <location>
        <begin position="74"/>
        <end position="131"/>
    </location>
</feature>
<dbReference type="Pfam" id="PF10607">
    <property type="entry name" value="CTLH"/>
    <property type="match status" value="1"/>
</dbReference>